<dbReference type="PANTHER" id="PTHR12680">
    <property type="entry name" value="PUTATIVE HOMEODOMAIN TRANSCRIPTION FACTOR PHTF"/>
    <property type="match status" value="1"/>
</dbReference>
<evidence type="ECO:0000259" key="8">
    <source>
        <dbReference type="Pfam" id="PF12129"/>
    </source>
</evidence>
<feature type="compositionally biased region" description="Low complexity" evidence="6">
    <location>
        <begin position="479"/>
        <end position="493"/>
    </location>
</feature>
<feature type="transmembrane region" description="Helical" evidence="7">
    <location>
        <begin position="968"/>
        <end position="986"/>
    </location>
</feature>
<dbReference type="InterPro" id="IPR039775">
    <property type="entry name" value="PHTF1/2"/>
</dbReference>
<evidence type="ECO:0000256" key="2">
    <source>
        <dbReference type="ARBA" id="ARBA00022692"/>
    </source>
</evidence>
<feature type="transmembrane region" description="Helical" evidence="7">
    <location>
        <begin position="96"/>
        <end position="115"/>
    </location>
</feature>
<feature type="transmembrane region" description="Helical" evidence="7">
    <location>
        <begin position="853"/>
        <end position="875"/>
    </location>
</feature>
<feature type="transmembrane region" description="Helical" evidence="7">
    <location>
        <begin position="828"/>
        <end position="847"/>
    </location>
</feature>
<sequence>MKLDEIVAWYQKKIGTYDKQQWEKTVEQKILDGFNSVTLKNAKLKTDLIDVDLVRGSTFPKAKPKQSLLTVIRLAVLRYFFLPVFARWWVKQTSPNTFALLLLMYITQMITWAVYTFNVHRFDGGVSGSDGSIMPTLQVPLSNSTRSNVSAEAVVESSKGAEEEHVVTLSDLIIPMVLGLLLSFIHSQIVATNILSGAKSKHRRCSNASQGGKLPRQNGENRVRRRKKLVRVRSQESTDASTQQQQNAASPSQQSQQQQQQQGSLAPPQSTQQTRLLCAMQRMQANAEKLSKINNATINALDTAQNNVAADANSFGVSKKRPPVPPKVITARIGSAETFNNTTITTSGIRRGASPAKLKLDLKSTMQTSATSAAECSSTDCNTDNPSPTSSHSLANKKRNVNWHSPIHNYAVTCSEPTVVVASTQEKQQQTSPQSLSSPSCSASASAATTTTTSETNSPNTTRGCATALQGNEGACDGSTTTSSANSSPSNKTVRIDTSVQEFYDDLIRRTDRLVSAEQNAQLASGCLGDTAAPFVEPVRRNDRLAAQVPQRDANRRQICEDDGFESLNGKSSSGEEMNLALPVAYVVTPTHAEENKLRLRLNASNLVDRVEDTSSYEGDQPKSGMYYRLKPALDKTRPLSACDAYPSSRKHNAATGADVSSGDTDEEGDDGETISSPASLGNASNYTECTTSATEWLGVTTNSEECSYSSELENSDNYKSNQFSDEDGYDGDFMPTTILNPHGTSDRISCTVWEQREIKKAQMSVLEISSCIIERVESMPETNDYIYIGLGFSVLLSFIPSFCRLCEVTIDSANATEINYLEVPMLLWQKAAFSFSTIFVFAFGHTQWERTVLVISFLQRLCLTTILFIVFAVAERTFKQRFLYAKLFSHLTSSRRARKSNLPHFRLNKVRNIKTWLSVRSYLKKRGPQRSVDVIVSAAFIVTLLLLAFLSVEWLKDSVHLHSHLNLEALVWSTTIGIFLVRFMTLGNKIHHKYRSVSVLITEQINLYLQIEQKPKKKDELMVSNSVLKLAADLLKELESPFKISGLSANPYLFTTVKVVILSALSGVLSEMLGFKLKLHKIKIK</sequence>
<keyword evidence="3 7" id="KW-1133">Transmembrane helix</keyword>
<comment type="caution">
    <text evidence="9">The sequence shown here is derived from an EMBL/GenBank/DDBJ whole genome shotgun (WGS) entry which is preliminary data.</text>
</comment>
<feature type="region of interest" description="Disordered" evidence="6">
    <location>
        <begin position="639"/>
        <end position="686"/>
    </location>
</feature>
<feature type="domain" description="PHTF1/2 N-terminal" evidence="8">
    <location>
        <begin position="1"/>
        <end position="193"/>
    </location>
</feature>
<feature type="transmembrane region" description="Helical" evidence="7">
    <location>
        <begin position="786"/>
        <end position="807"/>
    </location>
</feature>
<dbReference type="GO" id="GO:0016020">
    <property type="term" value="C:membrane"/>
    <property type="evidence" value="ECO:0007669"/>
    <property type="project" value="UniProtKB-SubCell"/>
</dbReference>
<keyword evidence="4 7" id="KW-0472">Membrane</keyword>
<dbReference type="AlphaFoldDB" id="A0A811VEL9"/>
<feature type="transmembrane region" description="Helical" evidence="7">
    <location>
        <begin position="71"/>
        <end position="90"/>
    </location>
</feature>
<evidence type="ECO:0000313" key="9">
    <source>
        <dbReference type="EMBL" id="CAD7013806.1"/>
    </source>
</evidence>
<gene>
    <name evidence="9" type="ORF">CCAP1982_LOCUS21826</name>
</gene>
<keyword evidence="10" id="KW-1185">Reference proteome</keyword>
<dbReference type="Proteomes" id="UP000606786">
    <property type="component" value="Unassembled WGS sequence"/>
</dbReference>
<accession>A0A811VEL9</accession>
<evidence type="ECO:0000256" key="4">
    <source>
        <dbReference type="ARBA" id="ARBA00023136"/>
    </source>
</evidence>
<feature type="compositionally biased region" description="Low complexity" evidence="6">
    <location>
        <begin position="428"/>
        <end position="462"/>
    </location>
</feature>
<feature type="compositionally biased region" description="Polar residues" evidence="6">
    <location>
        <begin position="380"/>
        <end position="394"/>
    </location>
</feature>
<evidence type="ECO:0000256" key="6">
    <source>
        <dbReference type="SAM" id="MobiDB-lite"/>
    </source>
</evidence>
<dbReference type="EMBL" id="CAJHJT010000056">
    <property type="protein sequence ID" value="CAD7013806.1"/>
    <property type="molecule type" value="Genomic_DNA"/>
</dbReference>
<evidence type="ECO:0000256" key="3">
    <source>
        <dbReference type="ARBA" id="ARBA00022989"/>
    </source>
</evidence>
<feature type="region of interest" description="Disordered" evidence="6">
    <location>
        <begin position="200"/>
        <end position="273"/>
    </location>
</feature>
<feature type="region of interest" description="Disordered" evidence="6">
    <location>
        <begin position="371"/>
        <end position="395"/>
    </location>
</feature>
<comment type="subcellular location">
    <subcellularLocation>
        <location evidence="1">Membrane</location>
        <topology evidence="1">Multi-pass membrane protein</topology>
    </subcellularLocation>
</comment>
<name>A0A811VEL9_CERCA</name>
<proteinExistence type="predicted"/>
<feature type="compositionally biased region" description="Polar residues" evidence="6">
    <location>
        <begin position="675"/>
        <end position="686"/>
    </location>
</feature>
<keyword evidence="2 7" id="KW-0812">Transmembrane</keyword>
<dbReference type="OrthoDB" id="10066656at2759"/>
<feature type="compositionally biased region" description="Low complexity" evidence="6">
    <location>
        <begin position="240"/>
        <end position="270"/>
    </location>
</feature>
<keyword evidence="5" id="KW-0325">Glycoprotein</keyword>
<evidence type="ECO:0000256" key="5">
    <source>
        <dbReference type="ARBA" id="ARBA00023180"/>
    </source>
</evidence>
<feature type="compositionally biased region" description="Acidic residues" evidence="6">
    <location>
        <begin position="664"/>
        <end position="673"/>
    </location>
</feature>
<evidence type="ECO:0000313" key="10">
    <source>
        <dbReference type="Proteomes" id="UP000606786"/>
    </source>
</evidence>
<evidence type="ECO:0000256" key="7">
    <source>
        <dbReference type="SAM" id="Phobius"/>
    </source>
</evidence>
<protein>
    <submittedName>
        <fullName evidence="9">(Mediterranean fruit fly) hypothetical protein</fullName>
    </submittedName>
</protein>
<dbReference type="Pfam" id="PF12129">
    <property type="entry name" value="PHTF1-2_N"/>
    <property type="match status" value="1"/>
</dbReference>
<feature type="region of interest" description="Disordered" evidence="6">
    <location>
        <begin position="423"/>
        <end position="494"/>
    </location>
</feature>
<reference evidence="9" key="1">
    <citation type="submission" date="2020-11" db="EMBL/GenBank/DDBJ databases">
        <authorList>
            <person name="Whitehead M."/>
        </authorList>
    </citation>
    <scope>NUCLEOTIDE SEQUENCE</scope>
    <source>
        <strain evidence="9">EGII</strain>
    </source>
</reference>
<dbReference type="GO" id="GO:0005783">
    <property type="term" value="C:endoplasmic reticulum"/>
    <property type="evidence" value="ECO:0007669"/>
    <property type="project" value="InterPro"/>
</dbReference>
<dbReference type="InterPro" id="IPR021980">
    <property type="entry name" value="PHTF1/2_N"/>
</dbReference>
<organism evidence="9 10">
    <name type="scientific">Ceratitis capitata</name>
    <name type="common">Mediterranean fruit fly</name>
    <name type="synonym">Tephritis capitata</name>
    <dbReference type="NCBI Taxonomy" id="7213"/>
    <lineage>
        <taxon>Eukaryota</taxon>
        <taxon>Metazoa</taxon>
        <taxon>Ecdysozoa</taxon>
        <taxon>Arthropoda</taxon>
        <taxon>Hexapoda</taxon>
        <taxon>Insecta</taxon>
        <taxon>Pterygota</taxon>
        <taxon>Neoptera</taxon>
        <taxon>Endopterygota</taxon>
        <taxon>Diptera</taxon>
        <taxon>Brachycera</taxon>
        <taxon>Muscomorpha</taxon>
        <taxon>Tephritoidea</taxon>
        <taxon>Tephritidae</taxon>
        <taxon>Ceratitis</taxon>
        <taxon>Ceratitis</taxon>
    </lineage>
</organism>
<dbReference type="PANTHER" id="PTHR12680:SF6">
    <property type="entry name" value="PROTEIN PHTF"/>
    <property type="match status" value="1"/>
</dbReference>
<evidence type="ECO:0000256" key="1">
    <source>
        <dbReference type="ARBA" id="ARBA00004141"/>
    </source>
</evidence>
<feature type="transmembrane region" description="Helical" evidence="7">
    <location>
        <begin position="935"/>
        <end position="956"/>
    </location>
</feature>